<keyword evidence="1" id="KW-1133">Transmembrane helix</keyword>
<dbReference type="RefSeq" id="WP_343947674.1">
    <property type="nucleotide sequence ID" value="NZ_BAAAHQ010000001.1"/>
</dbReference>
<keyword evidence="1" id="KW-0472">Membrane</keyword>
<dbReference type="Proteomes" id="UP001501578">
    <property type="component" value="Unassembled WGS sequence"/>
</dbReference>
<evidence type="ECO:0000313" key="3">
    <source>
        <dbReference type="Proteomes" id="UP001501578"/>
    </source>
</evidence>
<protein>
    <submittedName>
        <fullName evidence="2">Uncharacterized protein</fullName>
    </submittedName>
</protein>
<keyword evidence="1" id="KW-0812">Transmembrane</keyword>
<evidence type="ECO:0000313" key="2">
    <source>
        <dbReference type="EMBL" id="GAA0911907.1"/>
    </source>
</evidence>
<sequence length="72" mass="8533">MIRPDSGPPKRARPPHLARSVRKERGLPAKSHAFHLVATVFTCGLWGLLVWLPLWIFRMVFRRKIVTRYYYD</sequence>
<gene>
    <name evidence="2" type="ORF">GCM10009560_01730</name>
</gene>
<feature type="transmembrane region" description="Helical" evidence="1">
    <location>
        <begin position="33"/>
        <end position="57"/>
    </location>
</feature>
<evidence type="ECO:0000256" key="1">
    <source>
        <dbReference type="SAM" id="Phobius"/>
    </source>
</evidence>
<keyword evidence="3" id="KW-1185">Reference proteome</keyword>
<accession>A0ABN1NLL3</accession>
<name>A0ABN1NLL3_9ACTN</name>
<organism evidence="2 3">
    <name type="scientific">Nonomuraea longicatena</name>
    <dbReference type="NCBI Taxonomy" id="83682"/>
    <lineage>
        <taxon>Bacteria</taxon>
        <taxon>Bacillati</taxon>
        <taxon>Actinomycetota</taxon>
        <taxon>Actinomycetes</taxon>
        <taxon>Streptosporangiales</taxon>
        <taxon>Streptosporangiaceae</taxon>
        <taxon>Nonomuraea</taxon>
    </lineage>
</organism>
<reference evidence="2 3" key="1">
    <citation type="journal article" date="2019" name="Int. J. Syst. Evol. Microbiol.">
        <title>The Global Catalogue of Microorganisms (GCM) 10K type strain sequencing project: providing services to taxonomists for standard genome sequencing and annotation.</title>
        <authorList>
            <consortium name="The Broad Institute Genomics Platform"/>
            <consortium name="The Broad Institute Genome Sequencing Center for Infectious Disease"/>
            <person name="Wu L."/>
            <person name="Ma J."/>
        </authorList>
    </citation>
    <scope>NUCLEOTIDE SEQUENCE [LARGE SCALE GENOMIC DNA]</scope>
    <source>
        <strain evidence="2 3">JCM 11136</strain>
    </source>
</reference>
<proteinExistence type="predicted"/>
<dbReference type="EMBL" id="BAAAHQ010000001">
    <property type="protein sequence ID" value="GAA0911907.1"/>
    <property type="molecule type" value="Genomic_DNA"/>
</dbReference>
<comment type="caution">
    <text evidence="2">The sequence shown here is derived from an EMBL/GenBank/DDBJ whole genome shotgun (WGS) entry which is preliminary data.</text>
</comment>